<name>A0AAD1DPU2_CHRNA</name>
<evidence type="ECO:0000256" key="1">
    <source>
        <dbReference type="ARBA" id="ARBA00023159"/>
    </source>
</evidence>
<dbReference type="AlphaFoldDB" id="A0AAD1DPU2"/>
<protein>
    <submittedName>
        <fullName evidence="3">Metal-binding protein</fullName>
    </submittedName>
</protein>
<dbReference type="Proteomes" id="UP000278288">
    <property type="component" value="Chromosome"/>
</dbReference>
<dbReference type="GO" id="GO:0008168">
    <property type="term" value="F:methyltransferase activity"/>
    <property type="evidence" value="ECO:0007669"/>
    <property type="project" value="InterPro"/>
</dbReference>
<dbReference type="InterPro" id="IPR035451">
    <property type="entry name" value="Ada-like_dom_sf"/>
</dbReference>
<keyword evidence="4" id="KW-1185">Reference proteome</keyword>
<evidence type="ECO:0000259" key="2">
    <source>
        <dbReference type="Pfam" id="PF02805"/>
    </source>
</evidence>
<feature type="domain" description="Ada DNA repair metal-binding" evidence="2">
    <location>
        <begin position="23"/>
        <end position="69"/>
    </location>
</feature>
<gene>
    <name evidence="3" type="ORF">EG343_03260</name>
</gene>
<dbReference type="GO" id="GO:0006281">
    <property type="term" value="P:DNA repair"/>
    <property type="evidence" value="ECO:0007669"/>
    <property type="project" value="InterPro"/>
</dbReference>
<proteinExistence type="predicted"/>
<dbReference type="GO" id="GO:0006355">
    <property type="term" value="P:regulation of DNA-templated transcription"/>
    <property type="evidence" value="ECO:0007669"/>
    <property type="project" value="InterPro"/>
</dbReference>
<dbReference type="EMBL" id="CP033923">
    <property type="protein sequence ID" value="AZA89720.1"/>
    <property type="molecule type" value="Genomic_DNA"/>
</dbReference>
<dbReference type="GO" id="GO:0003677">
    <property type="term" value="F:DNA binding"/>
    <property type="evidence" value="ECO:0007669"/>
    <property type="project" value="InterPro"/>
</dbReference>
<accession>A0AAD1DPU2</accession>
<dbReference type="InterPro" id="IPR004026">
    <property type="entry name" value="Ada_DNA_repair_Zn-bd"/>
</dbReference>
<organism evidence="3 4">
    <name type="scientific">Chryseobacterium nakagawai</name>
    <dbReference type="NCBI Taxonomy" id="1241982"/>
    <lineage>
        <taxon>Bacteria</taxon>
        <taxon>Pseudomonadati</taxon>
        <taxon>Bacteroidota</taxon>
        <taxon>Flavobacteriia</taxon>
        <taxon>Flavobacteriales</taxon>
        <taxon>Weeksellaceae</taxon>
        <taxon>Chryseobacterium group</taxon>
        <taxon>Chryseobacterium</taxon>
    </lineage>
</organism>
<dbReference type="Gene3D" id="3.40.10.10">
    <property type="entry name" value="DNA Methylphosphotriester Repair Domain"/>
    <property type="match status" value="1"/>
</dbReference>
<sequence>MILHSQLSDSELRSKIRKNEILLGGNKKLKIYGLLGCKSGKRIKKENRVFFTDVQEAFQNGYRPCGHCMKEEYQRWKLQQIQHLK</sequence>
<dbReference type="RefSeq" id="WP_123856185.1">
    <property type="nucleotide sequence ID" value="NZ_CP033923.1"/>
</dbReference>
<dbReference type="SUPFAM" id="SSF57884">
    <property type="entry name" value="Ada DNA repair protein, N-terminal domain (N-Ada 10)"/>
    <property type="match status" value="1"/>
</dbReference>
<dbReference type="KEGG" id="cnk:EG343_03260"/>
<evidence type="ECO:0000313" key="4">
    <source>
        <dbReference type="Proteomes" id="UP000278288"/>
    </source>
</evidence>
<dbReference type="GO" id="GO:0008270">
    <property type="term" value="F:zinc ion binding"/>
    <property type="evidence" value="ECO:0007669"/>
    <property type="project" value="InterPro"/>
</dbReference>
<dbReference type="Pfam" id="PF02805">
    <property type="entry name" value="Ada_Zn_binding"/>
    <property type="match status" value="1"/>
</dbReference>
<keyword evidence="1" id="KW-0010">Activator</keyword>
<evidence type="ECO:0000313" key="3">
    <source>
        <dbReference type="EMBL" id="AZA89720.1"/>
    </source>
</evidence>
<reference evidence="3 4" key="1">
    <citation type="submission" date="2018-11" db="EMBL/GenBank/DDBJ databases">
        <title>Proposal to divide the Flavobacteriaceae and reorganize its genera based on Amino Acid Identity values calculated from whole genome sequences.</title>
        <authorList>
            <person name="Nicholson A.C."/>
            <person name="Gulvik C.A."/>
            <person name="Whitney A.M."/>
            <person name="Humrighouse B.W."/>
            <person name="Bell M."/>
            <person name="Holmes B."/>
            <person name="Steigerwalt A.G."/>
            <person name="Villarma A."/>
            <person name="Sheth M."/>
            <person name="Batra D."/>
            <person name="Pryor J."/>
            <person name="Bernardet J.-F."/>
            <person name="Hugo C."/>
            <person name="Kampfer P."/>
            <person name="Newman J."/>
            <person name="McQuiston J.R."/>
        </authorList>
    </citation>
    <scope>NUCLEOTIDE SEQUENCE [LARGE SCALE GENOMIC DNA]</scope>
    <source>
        <strain evidence="3 4">G0041</strain>
    </source>
</reference>